<name>A0A1W6STJ2_9PROT</name>
<dbReference type="Gene3D" id="2.120.10.10">
    <property type="match status" value="2"/>
</dbReference>
<protein>
    <recommendedName>
        <fullName evidence="4">Glycosyl hydrolase</fullName>
    </recommendedName>
</protein>
<keyword evidence="3" id="KW-1185">Reference proteome</keyword>
<proteinExistence type="predicted"/>
<evidence type="ECO:0000256" key="1">
    <source>
        <dbReference type="SAM" id="MobiDB-lite"/>
    </source>
</evidence>
<dbReference type="Proteomes" id="UP000012179">
    <property type="component" value="Chromosome"/>
</dbReference>
<dbReference type="SUPFAM" id="SSF50939">
    <property type="entry name" value="Sialidases"/>
    <property type="match status" value="1"/>
</dbReference>
<dbReference type="KEGG" id="nlc:EBAPG3_011210"/>
<evidence type="ECO:0000313" key="2">
    <source>
        <dbReference type="EMBL" id="ARO89106.1"/>
    </source>
</evidence>
<reference evidence="2 3" key="1">
    <citation type="journal article" date="2015" name="Int. J. Syst. Evol. Microbiol.">
        <title>Nitrosospira lacus sp. nov., a psychrotolerant, ammonia-oxidizing bacterium from sandy lake sediment.</title>
        <authorList>
            <person name="Urakawa H."/>
            <person name="Garcia J.C."/>
            <person name="Nielsen J.L."/>
            <person name="Le V.Q."/>
            <person name="Kozlowski J.A."/>
            <person name="Stein L.Y."/>
            <person name="Lim C.K."/>
            <person name="Pommerening-Roser A."/>
            <person name="Martens-Habbena W."/>
            <person name="Stahl D.A."/>
            <person name="Klotz M.G."/>
        </authorList>
    </citation>
    <scope>NUCLEOTIDE SEQUENCE [LARGE SCALE GENOMIC DNA]</scope>
    <source>
        <strain evidence="2 3">APG3</strain>
    </source>
</reference>
<feature type="region of interest" description="Disordered" evidence="1">
    <location>
        <begin position="1"/>
        <end position="20"/>
    </location>
</feature>
<dbReference type="InterPro" id="IPR036278">
    <property type="entry name" value="Sialidase_sf"/>
</dbReference>
<dbReference type="OrthoDB" id="9764969at2"/>
<evidence type="ECO:0008006" key="4">
    <source>
        <dbReference type="Google" id="ProtNLM"/>
    </source>
</evidence>
<gene>
    <name evidence="2" type="ORF">EBAPG3_011210</name>
</gene>
<organism evidence="2 3">
    <name type="scientific">Nitrosospira lacus</name>
    <dbReference type="NCBI Taxonomy" id="1288494"/>
    <lineage>
        <taxon>Bacteria</taxon>
        <taxon>Pseudomonadati</taxon>
        <taxon>Pseudomonadota</taxon>
        <taxon>Betaproteobacteria</taxon>
        <taxon>Nitrosomonadales</taxon>
        <taxon>Nitrosomonadaceae</taxon>
        <taxon>Nitrosospira</taxon>
    </lineage>
</organism>
<evidence type="ECO:0000313" key="3">
    <source>
        <dbReference type="Proteomes" id="UP000012179"/>
    </source>
</evidence>
<dbReference type="CDD" id="cd15482">
    <property type="entry name" value="Sialidase_non-viral"/>
    <property type="match status" value="1"/>
</dbReference>
<accession>A0A1W6STJ2</accession>
<dbReference type="AlphaFoldDB" id="A0A1W6STJ2"/>
<sequence length="383" mass="42916">MAFSTAGHSDHDHPTAGTADYKHYPHGGGLFVAATFGPDGRLWRIVPENRHVYVDYSTDLGKTFSTPVRINNESQRIKASDENRPGIVVAPSGRIYVTYAAEGDQPIAQYFSVSTDIGRSFSTPVPLSDKASEANSFQGRLILSPSGQAYIFWLDERDRTDWRQPGNAIYFTKIDSQGNANFVNRKFADTLCECCRIAVTFDNESQPVLFARFIYPGDIRDHGLLRMRAGGGMPLSWRITFDQWEIKGCPEHGPAISISTDDRYHIAWFTQGRVRQGLFYAYSSDHGQHFSEPLSFGEPAKLPSHPDIMARGKHIILTWTEFDGDKTQLLIMQSSNGGQTWSPAKPIAESTNKTSSPFLLTHAQRVFVSWNTKKEGYRLIPLD</sequence>
<dbReference type="EMBL" id="CP021106">
    <property type="protein sequence ID" value="ARO89106.1"/>
    <property type="molecule type" value="Genomic_DNA"/>
</dbReference>